<feature type="domain" description="ChlI/MoxR AAA lid" evidence="2">
    <location>
        <begin position="241"/>
        <end position="312"/>
    </location>
</feature>
<gene>
    <name evidence="3" type="ORF">SYV04_16270</name>
</gene>
<dbReference type="Gene3D" id="3.40.50.300">
    <property type="entry name" value="P-loop containing nucleotide triphosphate hydrolases"/>
    <property type="match status" value="1"/>
</dbReference>
<dbReference type="EMBL" id="JAXIVS010000005">
    <property type="protein sequence ID" value="MDY7227974.1"/>
    <property type="molecule type" value="Genomic_DNA"/>
</dbReference>
<dbReference type="PIRSF" id="PIRSF002849">
    <property type="entry name" value="AAA_ATPase_chaperone_MoxR_prd"/>
    <property type="match status" value="1"/>
</dbReference>
<dbReference type="SUPFAM" id="SSF52540">
    <property type="entry name" value="P-loop containing nucleoside triphosphate hydrolases"/>
    <property type="match status" value="1"/>
</dbReference>
<evidence type="ECO:0000259" key="2">
    <source>
        <dbReference type="Pfam" id="PF17863"/>
    </source>
</evidence>
<dbReference type="RefSeq" id="WP_321546702.1">
    <property type="nucleotide sequence ID" value="NZ_JAXIVS010000005.1"/>
</dbReference>
<dbReference type="Pfam" id="PF07726">
    <property type="entry name" value="AAA_3"/>
    <property type="match status" value="1"/>
</dbReference>
<dbReference type="Proteomes" id="UP001291309">
    <property type="component" value="Unassembled WGS sequence"/>
</dbReference>
<dbReference type="InterPro" id="IPR027417">
    <property type="entry name" value="P-loop_NTPase"/>
</dbReference>
<sequence length="319" mass="35395">MSRAQRSAEELLRAIRVGLVGQEDLARGLLLALLANGHVLLEGVPGLAKTRAVRLLASACHASFKRIQFTPDLLPADIVGTRIYRRDTSEFEVRKGPVFAQIVLADEINRAAPKVQSALLEAMQERQVTLGDETHPLPQPFLVFATQNPIEQQGTYPLPEAQVDRFLMKLVIRHPSVEEERRIVRMVMDETDVPSIRPVIEARELLELQAEVRRVYVDDKLISYATNLVQATRDPARHELARHKTHISLGASPRASIALVQVARALAVLEGRGAVLPEDVKLVAPDVLRHRVLLTYHAEAEGVTADQIVKDILAIVPVK</sequence>
<organism evidence="3 4">
    <name type="scientific">Hyalangium rubrum</name>
    <dbReference type="NCBI Taxonomy" id="3103134"/>
    <lineage>
        <taxon>Bacteria</taxon>
        <taxon>Pseudomonadati</taxon>
        <taxon>Myxococcota</taxon>
        <taxon>Myxococcia</taxon>
        <taxon>Myxococcales</taxon>
        <taxon>Cystobacterineae</taxon>
        <taxon>Archangiaceae</taxon>
        <taxon>Hyalangium</taxon>
    </lineage>
</organism>
<feature type="domain" description="ATPase AAA-3" evidence="1">
    <location>
        <begin position="38"/>
        <end position="168"/>
    </location>
</feature>
<name>A0ABU5H3E7_9BACT</name>
<evidence type="ECO:0000259" key="1">
    <source>
        <dbReference type="Pfam" id="PF07726"/>
    </source>
</evidence>
<comment type="caution">
    <text evidence="3">The sequence shown here is derived from an EMBL/GenBank/DDBJ whole genome shotgun (WGS) entry which is preliminary data.</text>
</comment>
<protein>
    <submittedName>
        <fullName evidence="3">AAA family ATPase</fullName>
    </submittedName>
</protein>
<dbReference type="PANTHER" id="PTHR42759">
    <property type="entry name" value="MOXR FAMILY PROTEIN"/>
    <property type="match status" value="1"/>
</dbReference>
<reference evidence="3 4" key="1">
    <citation type="submission" date="2023-12" db="EMBL/GenBank/DDBJ databases">
        <title>the genome sequence of Hyalangium sp. s54d21.</title>
        <authorList>
            <person name="Zhang X."/>
        </authorList>
    </citation>
    <scope>NUCLEOTIDE SEQUENCE [LARGE SCALE GENOMIC DNA]</scope>
    <source>
        <strain evidence="4">s54d21</strain>
    </source>
</reference>
<dbReference type="InterPro" id="IPR050764">
    <property type="entry name" value="CbbQ/NirQ/NorQ/GpvN"/>
</dbReference>
<dbReference type="InterPro" id="IPR011703">
    <property type="entry name" value="ATPase_AAA-3"/>
</dbReference>
<dbReference type="PANTHER" id="PTHR42759:SF1">
    <property type="entry name" value="MAGNESIUM-CHELATASE SUBUNIT CHLD"/>
    <property type="match status" value="1"/>
</dbReference>
<proteinExistence type="predicted"/>
<dbReference type="InterPro" id="IPR041628">
    <property type="entry name" value="ChlI/MoxR_AAA_lid"/>
</dbReference>
<accession>A0ABU5H3E7</accession>
<evidence type="ECO:0000313" key="4">
    <source>
        <dbReference type="Proteomes" id="UP001291309"/>
    </source>
</evidence>
<dbReference type="Pfam" id="PF17863">
    <property type="entry name" value="AAA_lid_2"/>
    <property type="match status" value="1"/>
</dbReference>
<evidence type="ECO:0000313" key="3">
    <source>
        <dbReference type="EMBL" id="MDY7227974.1"/>
    </source>
</evidence>
<dbReference type="Gene3D" id="1.10.8.80">
    <property type="entry name" value="Magnesium chelatase subunit I, C-Terminal domain"/>
    <property type="match status" value="1"/>
</dbReference>
<keyword evidence="4" id="KW-1185">Reference proteome</keyword>